<reference evidence="2 3" key="1">
    <citation type="journal article" date="2014" name="Agronomy (Basel)">
        <title>A Draft Genome Sequence for Ensete ventricosum, the Drought-Tolerant Tree Against Hunger.</title>
        <authorList>
            <person name="Harrison J."/>
            <person name="Moore K.A."/>
            <person name="Paszkiewicz K."/>
            <person name="Jones T."/>
            <person name="Grant M."/>
            <person name="Ambacheew D."/>
            <person name="Muzemil S."/>
            <person name="Studholme D.J."/>
        </authorList>
    </citation>
    <scope>NUCLEOTIDE SEQUENCE [LARGE SCALE GENOMIC DNA]</scope>
</reference>
<dbReference type="Proteomes" id="UP000287651">
    <property type="component" value="Unassembled WGS sequence"/>
</dbReference>
<evidence type="ECO:0000313" key="2">
    <source>
        <dbReference type="EMBL" id="RRT82404.1"/>
    </source>
</evidence>
<dbReference type="AlphaFoldDB" id="A0A427B1L2"/>
<dbReference type="EMBL" id="AMZH03000703">
    <property type="protein sequence ID" value="RRT82404.1"/>
    <property type="molecule type" value="Genomic_DNA"/>
</dbReference>
<name>A0A427B1L2_ENSVE</name>
<organism evidence="2 3">
    <name type="scientific">Ensete ventricosum</name>
    <name type="common">Abyssinian banana</name>
    <name type="synonym">Musa ensete</name>
    <dbReference type="NCBI Taxonomy" id="4639"/>
    <lineage>
        <taxon>Eukaryota</taxon>
        <taxon>Viridiplantae</taxon>
        <taxon>Streptophyta</taxon>
        <taxon>Embryophyta</taxon>
        <taxon>Tracheophyta</taxon>
        <taxon>Spermatophyta</taxon>
        <taxon>Magnoliopsida</taxon>
        <taxon>Liliopsida</taxon>
        <taxon>Zingiberales</taxon>
        <taxon>Musaceae</taxon>
        <taxon>Ensete</taxon>
    </lineage>
</organism>
<evidence type="ECO:0000313" key="3">
    <source>
        <dbReference type="Proteomes" id="UP000287651"/>
    </source>
</evidence>
<evidence type="ECO:0000256" key="1">
    <source>
        <dbReference type="SAM" id="MobiDB-lite"/>
    </source>
</evidence>
<feature type="region of interest" description="Disordered" evidence="1">
    <location>
        <begin position="93"/>
        <end position="113"/>
    </location>
</feature>
<comment type="caution">
    <text evidence="2">The sequence shown here is derived from an EMBL/GenBank/DDBJ whole genome shotgun (WGS) entry which is preliminary data.</text>
</comment>
<protein>
    <submittedName>
        <fullName evidence="2">Uncharacterized protein</fullName>
    </submittedName>
</protein>
<gene>
    <name evidence="2" type="ORF">B296_00007087</name>
</gene>
<accession>A0A427B1L2</accession>
<sequence length="113" mass="12508">MISRVVMSSARKQTKNLKVYEKQMKGAKKTGSIAKQDKIDERVKFVTAKTMNNKTKGKVDDDDAGPTEVPMGWRDYNVVPLPRAHTHCCSNLSRSASATQTGRISSFPTLSGY</sequence>
<proteinExistence type="predicted"/>